<sequence>MNIQLALDRMSIQEAINMGRLAEPYIDWIEVGTSLIKEFGMASVEAIKREFPHKTIVADVKTFDNAKYEFELCYKAGADVTTVMGSAPLVTVDLCMKTARTWGRQVMIDLLHTTPEEQAALARYREAVHCVHVSKDQQEGGGSRLTGSGAYEATTDTDESGINRTSGIGASDALPRGIVSDVSSVRGSTCESPTGLRIAVAGGITQESLPWVLALEPEVLIVGSAITKAPDPASAARAFQDRIRELGRR</sequence>
<dbReference type="InterPro" id="IPR041710">
    <property type="entry name" value="HPS/KGPDC"/>
</dbReference>
<evidence type="ECO:0000313" key="5">
    <source>
        <dbReference type="EMBL" id="MDQ0496685.1"/>
    </source>
</evidence>
<evidence type="ECO:0000256" key="1">
    <source>
        <dbReference type="ARBA" id="ARBA00023239"/>
    </source>
</evidence>
<dbReference type="InterPro" id="IPR011060">
    <property type="entry name" value="RibuloseP-bd_barrel"/>
</dbReference>
<gene>
    <name evidence="5" type="ORF">QOZ95_004875</name>
</gene>
<dbReference type="Gene3D" id="3.20.20.70">
    <property type="entry name" value="Aldolase class I"/>
    <property type="match status" value="2"/>
</dbReference>
<keyword evidence="6" id="KW-1185">Reference proteome</keyword>
<proteinExistence type="predicted"/>
<dbReference type="SMART" id="SM00934">
    <property type="entry name" value="OMPdecase"/>
    <property type="match status" value="1"/>
</dbReference>
<evidence type="ECO:0000256" key="3">
    <source>
        <dbReference type="SAM" id="MobiDB-lite"/>
    </source>
</evidence>
<feature type="region of interest" description="Disordered" evidence="3">
    <location>
        <begin position="137"/>
        <end position="167"/>
    </location>
</feature>
<reference evidence="5 6" key="1">
    <citation type="submission" date="2023-07" db="EMBL/GenBank/DDBJ databases">
        <title>Genomic Encyclopedia of Type Strains, Phase IV (KMG-IV): sequencing the most valuable type-strain genomes for metagenomic binning, comparative biology and taxonomic classification.</title>
        <authorList>
            <person name="Goeker M."/>
        </authorList>
    </citation>
    <scope>NUCLEOTIDE SEQUENCE [LARGE SCALE GENOMIC DNA]</scope>
    <source>
        <strain evidence="5 6">DSM 14914</strain>
    </source>
</reference>
<feature type="domain" description="Orotidine 5'-phosphate decarboxylase" evidence="4">
    <location>
        <begin position="2"/>
        <end position="239"/>
    </location>
</feature>
<dbReference type="PANTHER" id="PTHR35039:SF3">
    <property type="entry name" value="3-KETO-L-GULONATE-6-PHOSPHATE DECARBOXYLASE SGBH-RELATED"/>
    <property type="match status" value="1"/>
</dbReference>
<name>A0ABU0L628_9BACL</name>
<dbReference type="EMBL" id="JAUSWA010000041">
    <property type="protein sequence ID" value="MDQ0496685.1"/>
    <property type="molecule type" value="Genomic_DNA"/>
</dbReference>
<dbReference type="RefSeq" id="WP_152380680.1">
    <property type="nucleotide sequence ID" value="NZ_CP045298.1"/>
</dbReference>
<keyword evidence="1 5" id="KW-0456">Lyase</keyword>
<dbReference type="PANTHER" id="PTHR35039">
    <property type="entry name" value="3-KETO-L-GULONATE-6-PHOSPHATE DECARBOXYLASE SGBH-RELATED"/>
    <property type="match status" value="1"/>
</dbReference>
<evidence type="ECO:0000256" key="2">
    <source>
        <dbReference type="ARBA" id="ARBA00023277"/>
    </source>
</evidence>
<dbReference type="CDD" id="cd04726">
    <property type="entry name" value="KGPDC_HPS"/>
    <property type="match status" value="1"/>
</dbReference>
<dbReference type="Pfam" id="PF00215">
    <property type="entry name" value="OMPdecase"/>
    <property type="match status" value="1"/>
</dbReference>
<evidence type="ECO:0000313" key="6">
    <source>
        <dbReference type="Proteomes" id="UP001242811"/>
    </source>
</evidence>
<protein>
    <submittedName>
        <fullName evidence="5">3-hexulose-6-phosphate synthase</fullName>
        <ecNumber evidence="5">4.1.2.43</ecNumber>
    </submittedName>
</protein>
<keyword evidence="2" id="KW-0119">Carbohydrate metabolism</keyword>
<dbReference type="SUPFAM" id="SSF51366">
    <property type="entry name" value="Ribulose-phoshate binding barrel"/>
    <property type="match status" value="1"/>
</dbReference>
<dbReference type="InterPro" id="IPR001754">
    <property type="entry name" value="OMPdeCOase_dom"/>
</dbReference>
<accession>A0ABU0L628</accession>
<dbReference type="GO" id="GO:0043801">
    <property type="term" value="F:hexulose-6-phosphate synthase activity"/>
    <property type="evidence" value="ECO:0007669"/>
    <property type="project" value="UniProtKB-EC"/>
</dbReference>
<organism evidence="5 6">
    <name type="scientific">Paenibacillus brasilensis</name>
    <dbReference type="NCBI Taxonomy" id="128574"/>
    <lineage>
        <taxon>Bacteria</taxon>
        <taxon>Bacillati</taxon>
        <taxon>Bacillota</taxon>
        <taxon>Bacilli</taxon>
        <taxon>Bacillales</taxon>
        <taxon>Paenibacillaceae</taxon>
        <taxon>Paenibacillus</taxon>
    </lineage>
</organism>
<dbReference type="InterPro" id="IPR013785">
    <property type="entry name" value="Aldolase_TIM"/>
</dbReference>
<comment type="caution">
    <text evidence="5">The sequence shown here is derived from an EMBL/GenBank/DDBJ whole genome shotgun (WGS) entry which is preliminary data.</text>
</comment>
<evidence type="ECO:0000259" key="4">
    <source>
        <dbReference type="SMART" id="SM00934"/>
    </source>
</evidence>
<dbReference type="EC" id="4.1.2.43" evidence="5"/>
<dbReference type="Proteomes" id="UP001242811">
    <property type="component" value="Unassembled WGS sequence"/>
</dbReference>